<evidence type="ECO:0000313" key="2">
    <source>
        <dbReference type="EMBL" id="GGC72673.1"/>
    </source>
</evidence>
<evidence type="ECO:0000256" key="1">
    <source>
        <dbReference type="SAM" id="Phobius"/>
    </source>
</evidence>
<evidence type="ECO:0000313" key="3">
    <source>
        <dbReference type="Proteomes" id="UP000651668"/>
    </source>
</evidence>
<dbReference type="Proteomes" id="UP000651668">
    <property type="component" value="Unassembled WGS sequence"/>
</dbReference>
<keyword evidence="1" id="KW-0472">Membrane</keyword>
<protein>
    <recommendedName>
        <fullName evidence="4">Type II secretion system protein GspC N-terminal domain-containing protein</fullName>
    </recommendedName>
</protein>
<name>A0A916XHR5_9SPHI</name>
<dbReference type="EMBL" id="BMIL01000010">
    <property type="protein sequence ID" value="GGC72673.1"/>
    <property type="molecule type" value="Genomic_DNA"/>
</dbReference>
<comment type="caution">
    <text evidence="2">The sequence shown here is derived from an EMBL/GenBank/DDBJ whole genome shotgun (WGS) entry which is preliminary data.</text>
</comment>
<keyword evidence="1" id="KW-0812">Transmembrane</keyword>
<sequence>MKSKKAVYFLAAIVLAVWGLILYKVFLAMQDKDSRKITISTKVQAKLSVPYQYPDTFTLLLKYPDPFTGQVQTPPDTTVKNKEKTVSIAVMAKVPNPLDSLKYLGFVAGGSSNRRVAVLSYKGVESLLKEGEMLHSMKILNIENNAVRVSNGRTIKVLKKE</sequence>
<keyword evidence="3" id="KW-1185">Reference proteome</keyword>
<organism evidence="2 3">
    <name type="scientific">Pedobacter quisquiliarum</name>
    <dbReference type="NCBI Taxonomy" id="1834438"/>
    <lineage>
        <taxon>Bacteria</taxon>
        <taxon>Pseudomonadati</taxon>
        <taxon>Bacteroidota</taxon>
        <taxon>Sphingobacteriia</taxon>
        <taxon>Sphingobacteriales</taxon>
        <taxon>Sphingobacteriaceae</taxon>
        <taxon>Pedobacter</taxon>
    </lineage>
</organism>
<feature type="transmembrane region" description="Helical" evidence="1">
    <location>
        <begin position="6"/>
        <end position="26"/>
    </location>
</feature>
<keyword evidence="1" id="KW-1133">Transmembrane helix</keyword>
<dbReference type="RefSeq" id="WP_188627530.1">
    <property type="nucleotide sequence ID" value="NZ_BMIL01000010.1"/>
</dbReference>
<reference evidence="2" key="1">
    <citation type="journal article" date="2014" name="Int. J. Syst. Evol. Microbiol.">
        <title>Complete genome sequence of Corynebacterium casei LMG S-19264T (=DSM 44701T), isolated from a smear-ripened cheese.</title>
        <authorList>
            <consortium name="US DOE Joint Genome Institute (JGI-PGF)"/>
            <person name="Walter F."/>
            <person name="Albersmeier A."/>
            <person name="Kalinowski J."/>
            <person name="Ruckert C."/>
        </authorList>
    </citation>
    <scope>NUCLEOTIDE SEQUENCE</scope>
    <source>
        <strain evidence="2">CGMCC 1.15343</strain>
    </source>
</reference>
<proteinExistence type="predicted"/>
<gene>
    <name evidence="2" type="ORF">GCM10011387_27730</name>
</gene>
<reference evidence="2" key="2">
    <citation type="submission" date="2020-09" db="EMBL/GenBank/DDBJ databases">
        <authorList>
            <person name="Sun Q."/>
            <person name="Zhou Y."/>
        </authorList>
    </citation>
    <scope>NUCLEOTIDE SEQUENCE</scope>
    <source>
        <strain evidence="2">CGMCC 1.15343</strain>
    </source>
</reference>
<dbReference type="AlphaFoldDB" id="A0A916XHR5"/>
<accession>A0A916XHR5</accession>
<evidence type="ECO:0008006" key="4">
    <source>
        <dbReference type="Google" id="ProtNLM"/>
    </source>
</evidence>